<dbReference type="PROSITE" id="PS50082">
    <property type="entry name" value="WD_REPEATS_2"/>
    <property type="match status" value="1"/>
</dbReference>
<dbReference type="STRING" id="1890683.A0A427YD28"/>
<dbReference type="SUPFAM" id="SSF50978">
    <property type="entry name" value="WD40 repeat-like"/>
    <property type="match status" value="1"/>
</dbReference>
<feature type="region of interest" description="Disordered" evidence="7">
    <location>
        <begin position="495"/>
        <end position="519"/>
    </location>
</feature>
<comment type="caution">
    <text evidence="10">The sequence shown here is derived from an EMBL/GenBank/DDBJ whole genome shotgun (WGS) entry which is preliminary data.</text>
</comment>
<dbReference type="CDD" id="cd00200">
    <property type="entry name" value="WD40"/>
    <property type="match status" value="1"/>
</dbReference>
<dbReference type="InterPro" id="IPR013535">
    <property type="entry name" value="PUL_dom"/>
</dbReference>
<dbReference type="InterPro" id="IPR036322">
    <property type="entry name" value="WD40_repeat_dom_sf"/>
</dbReference>
<dbReference type="OrthoDB" id="10265988at2759"/>
<comment type="subcellular location">
    <subcellularLocation>
        <location evidence="1">Cytoplasm</location>
    </subcellularLocation>
</comment>
<dbReference type="SMART" id="SM00320">
    <property type="entry name" value="WD40"/>
    <property type="match status" value="6"/>
</dbReference>
<dbReference type="PROSITE" id="PS51396">
    <property type="entry name" value="PUL"/>
    <property type="match status" value="1"/>
</dbReference>
<evidence type="ECO:0000256" key="7">
    <source>
        <dbReference type="SAM" id="MobiDB-lite"/>
    </source>
</evidence>
<dbReference type="GO" id="GO:0043130">
    <property type="term" value="F:ubiquitin binding"/>
    <property type="evidence" value="ECO:0007669"/>
    <property type="project" value="TreeGrafter"/>
</dbReference>
<evidence type="ECO:0000256" key="1">
    <source>
        <dbReference type="ARBA" id="ARBA00004496"/>
    </source>
</evidence>
<evidence type="ECO:0000259" key="9">
    <source>
        <dbReference type="PROSITE" id="PS51396"/>
    </source>
</evidence>
<keyword evidence="3 5" id="KW-0853">WD repeat</keyword>
<sequence>MSHPIPYDLAFTLHAHSSDVRNLCVPSPGVPLLLSGSRDGSACVWGPPSNGGREWDVKLRVEGPEKRFISCTGMVRSDGEAYLLAGSSNGVLSTYVLPSATSLPPASDAPLQEPLHTLIEHKQNLCCMDTSKGGLVASGSWDKTAIIWKDFKKTVRIEGHEQAIWAVRFVGEDRILTASADMSIILHSFDLGTGRSTVLQKYSGHTQPVRGLALRPDGKGFWSCGNDSLINCYSWEKPEPIRTLEGHTSFVYAIAAFPGGGLLSSGEDKTLRVWSETELVQTIPHPSTSLWSCAVVPNPSGSGPYIASSSNDGMIRFFTQDPAAMAPQAEREGWEKEVRERQLDKSQVGDVKHSDLPGMEALGREGKNEGQVMMIKNNDKVEAYQWSAANKTWQQIGQVVDAIGSGRKQLYEGQEYDYVFDVDVSEGMPPLKLPYNISENPWMAAQRFLNKYDLPQSYTEQVVEFIQKNTGGVQLGQGEQNTYVDPFTGASRYTGGGVPTSSGAGGSDPFNGGSAYSSNPTPIASKPGVLPVKTFLNFTHVNVAAAKAKITQLNEELKSSSPQAALTVGDEKNLGEIEALLALPAHVHQHPDKFGDERYSPSDLLGLIERWPSAQRFPLLDLLRCLAAISPGFGMLPSPPRLFAVCDWDASTPSDKARDTNTILVLRALANLFCTKQGRGTMEKQAGEVLGRLKAREWAKIGKGKLPASTIALNYSILAVNGEFPVEQADSLLDYILQILSNEKDDSEIIYRASVALGNLIVSPSVSGGLQVGKIQSAKEAAVSLARKVGEKRLTDLAEELQSLGA</sequence>
<dbReference type="GO" id="GO:0010992">
    <property type="term" value="P:ubiquitin recycling"/>
    <property type="evidence" value="ECO:0007669"/>
    <property type="project" value="TreeGrafter"/>
</dbReference>
<dbReference type="InterPro" id="IPR000225">
    <property type="entry name" value="Armadillo"/>
</dbReference>
<feature type="domain" description="PFU" evidence="8">
    <location>
        <begin position="385"/>
        <end position="480"/>
    </location>
</feature>
<dbReference type="Pfam" id="PF08324">
    <property type="entry name" value="PUL"/>
    <property type="match status" value="1"/>
</dbReference>
<feature type="compositionally biased region" description="Gly residues" evidence="7">
    <location>
        <begin position="495"/>
        <end position="506"/>
    </location>
</feature>
<dbReference type="PANTHER" id="PTHR19849">
    <property type="entry name" value="PHOSPHOLIPASE A-2-ACTIVATING PROTEIN"/>
    <property type="match status" value="1"/>
</dbReference>
<evidence type="ECO:0000256" key="6">
    <source>
        <dbReference type="PROSITE-ProRule" id="PRU00259"/>
    </source>
</evidence>
<dbReference type="GO" id="GO:0043161">
    <property type="term" value="P:proteasome-mediated ubiquitin-dependent protein catabolic process"/>
    <property type="evidence" value="ECO:0007669"/>
    <property type="project" value="TreeGrafter"/>
</dbReference>
<dbReference type="PANTHER" id="PTHR19849:SF0">
    <property type="entry name" value="PHOSPHOLIPASE A-2-ACTIVATING PROTEIN"/>
    <property type="match status" value="1"/>
</dbReference>
<dbReference type="InterPro" id="IPR038122">
    <property type="entry name" value="PFU_sf"/>
</dbReference>
<dbReference type="AlphaFoldDB" id="A0A427YD28"/>
<dbReference type="InterPro" id="IPR015155">
    <property type="entry name" value="PFU"/>
</dbReference>
<evidence type="ECO:0000259" key="8">
    <source>
        <dbReference type="PROSITE" id="PS51394"/>
    </source>
</evidence>
<dbReference type="PROSITE" id="PS51394">
    <property type="entry name" value="PFU"/>
    <property type="match status" value="1"/>
</dbReference>
<dbReference type="InterPro" id="IPR011989">
    <property type="entry name" value="ARM-like"/>
</dbReference>
<dbReference type="GO" id="GO:0005737">
    <property type="term" value="C:cytoplasm"/>
    <property type="evidence" value="ECO:0007669"/>
    <property type="project" value="UniProtKB-SubCell"/>
</dbReference>
<proteinExistence type="predicted"/>
<dbReference type="PROSITE" id="PS50294">
    <property type="entry name" value="WD_REPEATS_REGION"/>
    <property type="match status" value="1"/>
</dbReference>
<dbReference type="InterPro" id="IPR001680">
    <property type="entry name" value="WD40_rpt"/>
</dbReference>
<keyword evidence="4" id="KW-0677">Repeat</keyword>
<reference evidence="10 11" key="1">
    <citation type="submission" date="2018-11" db="EMBL/GenBank/DDBJ databases">
        <title>Genome sequence of Saitozyma podzolica DSM 27192.</title>
        <authorList>
            <person name="Aliyu H."/>
            <person name="Gorte O."/>
            <person name="Ochsenreither K."/>
        </authorList>
    </citation>
    <scope>NUCLEOTIDE SEQUENCE [LARGE SCALE GENOMIC DNA]</scope>
    <source>
        <strain evidence="10 11">DSM 27192</strain>
    </source>
</reference>
<gene>
    <name evidence="10" type="ORF">EHS25_002692</name>
</gene>
<dbReference type="Proteomes" id="UP000279259">
    <property type="component" value="Unassembled WGS sequence"/>
</dbReference>
<dbReference type="Pfam" id="PF09070">
    <property type="entry name" value="PFU"/>
    <property type="match status" value="1"/>
</dbReference>
<protein>
    <recommendedName>
        <fullName evidence="12">Phospholipase A-2-activating protein</fullName>
    </recommendedName>
</protein>
<evidence type="ECO:0000256" key="2">
    <source>
        <dbReference type="ARBA" id="ARBA00022490"/>
    </source>
</evidence>
<dbReference type="PROSITE" id="PS50176">
    <property type="entry name" value="ARM_REPEAT"/>
    <property type="match status" value="1"/>
</dbReference>
<evidence type="ECO:0000256" key="4">
    <source>
        <dbReference type="ARBA" id="ARBA00022737"/>
    </source>
</evidence>
<name>A0A427YD28_9TREE</name>
<accession>A0A427YD28</accession>
<feature type="repeat" description="ARM" evidence="6">
    <location>
        <begin position="731"/>
        <end position="760"/>
    </location>
</feature>
<organism evidence="10 11">
    <name type="scientific">Saitozyma podzolica</name>
    <dbReference type="NCBI Taxonomy" id="1890683"/>
    <lineage>
        <taxon>Eukaryota</taxon>
        <taxon>Fungi</taxon>
        <taxon>Dikarya</taxon>
        <taxon>Basidiomycota</taxon>
        <taxon>Agaricomycotina</taxon>
        <taxon>Tremellomycetes</taxon>
        <taxon>Tremellales</taxon>
        <taxon>Trimorphomycetaceae</taxon>
        <taxon>Saitozyma</taxon>
    </lineage>
</organism>
<evidence type="ECO:0000313" key="10">
    <source>
        <dbReference type="EMBL" id="RSH89030.1"/>
    </source>
</evidence>
<dbReference type="GO" id="GO:0005634">
    <property type="term" value="C:nucleus"/>
    <property type="evidence" value="ECO:0007669"/>
    <property type="project" value="TreeGrafter"/>
</dbReference>
<dbReference type="Pfam" id="PF00400">
    <property type="entry name" value="WD40"/>
    <property type="match status" value="6"/>
</dbReference>
<dbReference type="Gene3D" id="3.10.20.870">
    <property type="entry name" value="PFU (PLAA family ubiquitin binding), C-terminal domain"/>
    <property type="match status" value="1"/>
</dbReference>
<evidence type="ECO:0000313" key="11">
    <source>
        <dbReference type="Proteomes" id="UP000279259"/>
    </source>
</evidence>
<evidence type="ECO:0008006" key="12">
    <source>
        <dbReference type="Google" id="ProtNLM"/>
    </source>
</evidence>
<dbReference type="EMBL" id="RSCD01000015">
    <property type="protein sequence ID" value="RSH89030.1"/>
    <property type="molecule type" value="Genomic_DNA"/>
</dbReference>
<keyword evidence="2" id="KW-0963">Cytoplasm</keyword>
<evidence type="ECO:0000256" key="5">
    <source>
        <dbReference type="PROSITE-ProRule" id="PRU00221"/>
    </source>
</evidence>
<feature type="repeat" description="WD" evidence="5">
    <location>
        <begin position="244"/>
        <end position="275"/>
    </location>
</feature>
<dbReference type="InterPro" id="IPR015943">
    <property type="entry name" value="WD40/YVTN_repeat-like_dom_sf"/>
</dbReference>
<dbReference type="Gene3D" id="1.25.10.10">
    <property type="entry name" value="Leucine-rich Repeat Variant"/>
    <property type="match status" value="1"/>
</dbReference>
<keyword evidence="11" id="KW-1185">Reference proteome</keyword>
<dbReference type="Gene3D" id="2.130.10.10">
    <property type="entry name" value="YVTN repeat-like/Quinoprotein amine dehydrogenase"/>
    <property type="match status" value="1"/>
</dbReference>
<feature type="region of interest" description="Disordered" evidence="7">
    <location>
        <begin position="342"/>
        <end position="363"/>
    </location>
</feature>
<evidence type="ECO:0000256" key="3">
    <source>
        <dbReference type="ARBA" id="ARBA00022574"/>
    </source>
</evidence>
<feature type="domain" description="PUL" evidence="9">
    <location>
        <begin position="528"/>
        <end position="804"/>
    </location>
</feature>